<gene>
    <name evidence="1" type="ORF">EXM42_03440</name>
</gene>
<sequence>MDINNIKIIEELAKEMTREEFLDVFVGEATACPTYYGLCNFAVSDCDAPKTCRECYEQAIKDIKFKGENDMGNKIDYDREYNILEIMEFSEDREFINEGKYIVKLKDGFLKARYADDKSDSWTRCFITPEWLKAKFKLIKKDKEVTFEEAIQAYGKEIYCIWIDAADIKHKSEYRIYSNESILKDQNEDPIAPVEIFAGEWYIKED</sequence>
<comment type="caution">
    <text evidence="1">The sequence shown here is derived from an EMBL/GenBank/DDBJ whole genome shotgun (WGS) entry which is preliminary data.</text>
</comment>
<dbReference type="Proteomes" id="UP000473089">
    <property type="component" value="Unassembled WGS sequence"/>
</dbReference>
<evidence type="ECO:0000313" key="2">
    <source>
        <dbReference type="Proteomes" id="UP000473089"/>
    </source>
</evidence>
<accession>A0A6M0SZX3</accession>
<dbReference type="EMBL" id="SGJP01000005">
    <property type="protein sequence ID" value="NFA59481.1"/>
    <property type="molecule type" value="Genomic_DNA"/>
</dbReference>
<evidence type="ECO:0000313" key="1">
    <source>
        <dbReference type="EMBL" id="NFA59481.1"/>
    </source>
</evidence>
<name>A0A6M0SZX3_CLOBO</name>
<reference evidence="1 2" key="1">
    <citation type="submission" date="2019-02" db="EMBL/GenBank/DDBJ databases">
        <title>Genome sequencing of Clostridium botulinum clinical isolates.</title>
        <authorList>
            <person name="Brunt J."/>
            <person name="Van Vliet A.H.M."/>
            <person name="Stringer S.C."/>
            <person name="Grant K.A."/>
            <person name="Carter A.C."/>
            <person name="Peck M.W."/>
        </authorList>
    </citation>
    <scope>NUCLEOTIDE SEQUENCE [LARGE SCALE GENOMIC DNA]</scope>
    <source>
        <strain evidence="1 2">R1125/03</strain>
    </source>
</reference>
<dbReference type="AlphaFoldDB" id="A0A6M0SZX3"/>
<protein>
    <submittedName>
        <fullName evidence="1">Uncharacterized protein</fullName>
    </submittedName>
</protein>
<proteinExistence type="predicted"/>
<organism evidence="1 2">
    <name type="scientific">Clostridium botulinum</name>
    <dbReference type="NCBI Taxonomy" id="1491"/>
    <lineage>
        <taxon>Bacteria</taxon>
        <taxon>Bacillati</taxon>
        <taxon>Bacillota</taxon>
        <taxon>Clostridia</taxon>
        <taxon>Eubacteriales</taxon>
        <taxon>Clostridiaceae</taxon>
        <taxon>Clostridium</taxon>
    </lineage>
</organism>